<feature type="region of interest" description="Disordered" evidence="1">
    <location>
        <begin position="65"/>
        <end position="138"/>
    </location>
</feature>
<feature type="compositionally biased region" description="Polar residues" evidence="1">
    <location>
        <begin position="116"/>
        <end position="135"/>
    </location>
</feature>
<protein>
    <submittedName>
        <fullName evidence="2">Uncharacterized protein</fullName>
    </submittedName>
</protein>
<accession>A0AAD5N6P7</accession>
<organism evidence="2 3">
    <name type="scientific">Parelaphostrongylus tenuis</name>
    <name type="common">Meningeal worm</name>
    <dbReference type="NCBI Taxonomy" id="148309"/>
    <lineage>
        <taxon>Eukaryota</taxon>
        <taxon>Metazoa</taxon>
        <taxon>Ecdysozoa</taxon>
        <taxon>Nematoda</taxon>
        <taxon>Chromadorea</taxon>
        <taxon>Rhabditida</taxon>
        <taxon>Rhabditina</taxon>
        <taxon>Rhabditomorpha</taxon>
        <taxon>Strongyloidea</taxon>
        <taxon>Metastrongylidae</taxon>
        <taxon>Parelaphostrongylus</taxon>
    </lineage>
</organism>
<feature type="compositionally biased region" description="Low complexity" evidence="1">
    <location>
        <begin position="92"/>
        <end position="105"/>
    </location>
</feature>
<dbReference type="EMBL" id="JAHQIW010004636">
    <property type="protein sequence ID" value="KAJ1363202.1"/>
    <property type="molecule type" value="Genomic_DNA"/>
</dbReference>
<dbReference type="Proteomes" id="UP001196413">
    <property type="component" value="Unassembled WGS sequence"/>
</dbReference>
<evidence type="ECO:0000313" key="3">
    <source>
        <dbReference type="Proteomes" id="UP001196413"/>
    </source>
</evidence>
<evidence type="ECO:0000256" key="1">
    <source>
        <dbReference type="SAM" id="MobiDB-lite"/>
    </source>
</evidence>
<sequence>MKSNQSRRCFTDHGVWHHARINHYHGQLQGETNGICAGVPTSDEYGSFKYSTEAKEYLLRDSSRKTHYNSVMITRETQETITTGDKGDKTGSTKWSTTDRPTRSSRSSRPRRSPVINHNSTSPSSNVSAETNFPRRSTIDRLHRPSLLNLCRETKMKEEMILV</sequence>
<comment type="caution">
    <text evidence="2">The sequence shown here is derived from an EMBL/GenBank/DDBJ whole genome shotgun (WGS) entry which is preliminary data.</text>
</comment>
<evidence type="ECO:0000313" key="2">
    <source>
        <dbReference type="EMBL" id="KAJ1363202.1"/>
    </source>
</evidence>
<reference evidence="2" key="1">
    <citation type="submission" date="2021-06" db="EMBL/GenBank/DDBJ databases">
        <title>Parelaphostrongylus tenuis whole genome reference sequence.</title>
        <authorList>
            <person name="Garwood T.J."/>
            <person name="Larsen P.A."/>
            <person name="Fountain-Jones N.M."/>
            <person name="Garbe J.R."/>
            <person name="Macchietto M.G."/>
            <person name="Kania S.A."/>
            <person name="Gerhold R.W."/>
            <person name="Richards J.E."/>
            <person name="Wolf T.M."/>
        </authorList>
    </citation>
    <scope>NUCLEOTIDE SEQUENCE</scope>
    <source>
        <strain evidence="2">MNPRO001-30</strain>
        <tissue evidence="2">Meninges</tissue>
    </source>
</reference>
<gene>
    <name evidence="2" type="ORF">KIN20_023014</name>
</gene>
<name>A0AAD5N6P7_PARTN</name>
<dbReference type="AlphaFoldDB" id="A0AAD5N6P7"/>
<keyword evidence="3" id="KW-1185">Reference proteome</keyword>
<proteinExistence type="predicted"/>